<dbReference type="GO" id="GO:0007267">
    <property type="term" value="P:cell-cell signaling"/>
    <property type="evidence" value="ECO:0007669"/>
    <property type="project" value="TreeGrafter"/>
</dbReference>
<feature type="glycosylation site" description="N-linked (GlcNAc...) asparagine" evidence="12">
    <location>
        <position position="252"/>
    </location>
</feature>
<evidence type="ECO:0000256" key="1">
    <source>
        <dbReference type="ARBA" id="ARBA00004477"/>
    </source>
</evidence>
<dbReference type="GO" id="GO:0005886">
    <property type="term" value="C:plasma membrane"/>
    <property type="evidence" value="ECO:0007669"/>
    <property type="project" value="UniProtKB-SubCell"/>
</dbReference>
<dbReference type="OMA" id="IPDRFQC"/>
<keyword evidence="4" id="KW-1003">Cell membrane</keyword>
<comment type="subcellular location">
    <subcellularLocation>
        <location evidence="2 13">Cell membrane</location>
        <topology evidence="2 13">Multi-pass membrane protein</topology>
    </subcellularLocation>
    <subcellularLocation>
        <location evidence="1">Endoplasmic reticulum membrane</location>
        <topology evidence="1">Multi-pass membrane protein</topology>
    </subcellularLocation>
</comment>
<proteinExistence type="inferred from homology"/>
<dbReference type="EMBL" id="BFAA01002927">
    <property type="protein sequence ID" value="GCB66329.1"/>
    <property type="molecule type" value="Genomic_DNA"/>
</dbReference>
<sequence length="443" mass="50249">MAITHAAAEYVFSDFLLKEPGGCRLRGVRLELAVDKMVTLVSAGLPLLLISLAFAQEISVGTQISCFSPSSFSWRQAAYVDAYCWASLHRPLPKHDAERIPLWLHKVFPYVLLLVAILMYVPALFWQFTAAPQLYGELTFIIEELDKAYNRGIRLAQHIVSTSGFDANSCFQSFGEQSSAKEKRENFFQFPIVERYLKSKEDSWSMLALYLIRKGLALTFLVLACIYLGYYITLTSLTDEFRCSVKTGILGNETSIPEFFQCKLISVGIFQLLSIVNIVVYILLIPIAVYSMIFPLRKNYTFLKAYELLPQFEVMNITKGYWNDLNLYLLFLEENISEIKSHKCLKVLEHIKGKGTSELSMMDAMMPLIALGQVKSDTIDGLAKRKKAEQKNDPNMDTNATQLRVITKSVSVEDGIRSTDEERDETMALRQRLLEAQTCSSDC</sequence>
<comment type="similarity">
    <text evidence="13">Belongs to the pannexin family.</text>
</comment>
<dbReference type="GO" id="GO:0005789">
    <property type="term" value="C:endoplasmic reticulum membrane"/>
    <property type="evidence" value="ECO:0007669"/>
    <property type="project" value="UniProtKB-SubCell"/>
</dbReference>
<name>A0A401NZN9_SCYTO</name>
<organism evidence="14 15">
    <name type="scientific">Scyliorhinus torazame</name>
    <name type="common">Cloudy catshark</name>
    <name type="synonym">Catulus torazame</name>
    <dbReference type="NCBI Taxonomy" id="75743"/>
    <lineage>
        <taxon>Eukaryota</taxon>
        <taxon>Metazoa</taxon>
        <taxon>Chordata</taxon>
        <taxon>Craniata</taxon>
        <taxon>Vertebrata</taxon>
        <taxon>Chondrichthyes</taxon>
        <taxon>Elasmobranchii</taxon>
        <taxon>Galeomorphii</taxon>
        <taxon>Galeoidea</taxon>
        <taxon>Carcharhiniformes</taxon>
        <taxon>Scyliorhinidae</taxon>
        <taxon>Scyliorhinus</taxon>
    </lineage>
</organism>
<keyword evidence="3 13" id="KW-0813">Transport</keyword>
<dbReference type="PANTHER" id="PTHR15759">
    <property type="entry name" value="PANNEXIN"/>
    <property type="match status" value="1"/>
</dbReference>
<accession>A0A401NZN9</accession>
<dbReference type="InterPro" id="IPR000990">
    <property type="entry name" value="Innexin"/>
</dbReference>
<evidence type="ECO:0000256" key="12">
    <source>
        <dbReference type="PIRSR" id="PIRSR600990-51"/>
    </source>
</evidence>
<dbReference type="GO" id="GO:0022829">
    <property type="term" value="F:wide pore channel activity"/>
    <property type="evidence" value="ECO:0007669"/>
    <property type="project" value="TreeGrafter"/>
</dbReference>
<feature type="transmembrane region" description="Helical" evidence="13">
    <location>
        <begin position="207"/>
        <end position="232"/>
    </location>
</feature>
<keyword evidence="11 13" id="KW-0407">Ion channel</keyword>
<evidence type="ECO:0000256" key="4">
    <source>
        <dbReference type="ARBA" id="ARBA00022475"/>
    </source>
</evidence>
<evidence type="ECO:0000256" key="7">
    <source>
        <dbReference type="ARBA" id="ARBA00022989"/>
    </source>
</evidence>
<keyword evidence="5 13" id="KW-0812">Transmembrane</keyword>
<evidence type="ECO:0000256" key="6">
    <source>
        <dbReference type="ARBA" id="ARBA00022824"/>
    </source>
</evidence>
<dbReference type="GO" id="GO:0032732">
    <property type="term" value="P:positive regulation of interleukin-1 production"/>
    <property type="evidence" value="ECO:0007669"/>
    <property type="project" value="InterPro"/>
</dbReference>
<evidence type="ECO:0000313" key="15">
    <source>
        <dbReference type="Proteomes" id="UP000288216"/>
    </source>
</evidence>
<evidence type="ECO:0000256" key="11">
    <source>
        <dbReference type="ARBA" id="ARBA00023303"/>
    </source>
</evidence>
<dbReference type="PANTHER" id="PTHR15759:SF5">
    <property type="entry name" value="PANNEXIN-1"/>
    <property type="match status" value="1"/>
</dbReference>
<dbReference type="Proteomes" id="UP000288216">
    <property type="component" value="Unassembled WGS sequence"/>
</dbReference>
<keyword evidence="8 13" id="KW-0406">Ion transport</keyword>
<dbReference type="Pfam" id="PF00876">
    <property type="entry name" value="Innexin"/>
    <property type="match status" value="1"/>
</dbReference>
<dbReference type="GlyCosmos" id="A0A401NZN9">
    <property type="glycosylation" value="1 site, No reported glycans"/>
</dbReference>
<comment type="function">
    <text evidence="13">Structural component of the gap junctions and the hemichannels.</text>
</comment>
<reference evidence="14 15" key="1">
    <citation type="journal article" date="2018" name="Nat. Ecol. Evol.">
        <title>Shark genomes provide insights into elasmobranch evolution and the origin of vertebrates.</title>
        <authorList>
            <person name="Hara Y"/>
            <person name="Yamaguchi K"/>
            <person name="Onimaru K"/>
            <person name="Kadota M"/>
            <person name="Koyanagi M"/>
            <person name="Keeley SD"/>
            <person name="Tatsumi K"/>
            <person name="Tanaka K"/>
            <person name="Motone F"/>
            <person name="Kageyama Y"/>
            <person name="Nozu R"/>
            <person name="Adachi N"/>
            <person name="Nishimura O"/>
            <person name="Nakagawa R"/>
            <person name="Tanegashima C"/>
            <person name="Kiyatake I"/>
            <person name="Matsumoto R"/>
            <person name="Murakumo K"/>
            <person name="Nishida K"/>
            <person name="Terakita A"/>
            <person name="Kuratani S"/>
            <person name="Sato K"/>
            <person name="Hyodo S Kuraku.S."/>
        </authorList>
    </citation>
    <scope>NUCLEOTIDE SEQUENCE [LARGE SCALE GENOMIC DNA]</scope>
</reference>
<feature type="transmembrane region" description="Helical" evidence="13">
    <location>
        <begin position="107"/>
        <end position="126"/>
    </location>
</feature>
<dbReference type="STRING" id="75743.A0A401NZN9"/>
<dbReference type="PROSITE" id="PS51013">
    <property type="entry name" value="PANNEXIN"/>
    <property type="match status" value="1"/>
</dbReference>
<gene>
    <name evidence="13" type="primary">PANX</name>
    <name evidence="14" type="ORF">scyTo_0007859</name>
</gene>
<dbReference type="GO" id="GO:0006812">
    <property type="term" value="P:monoatomic cation transport"/>
    <property type="evidence" value="ECO:0007669"/>
    <property type="project" value="InterPro"/>
</dbReference>
<evidence type="ECO:0000256" key="8">
    <source>
        <dbReference type="ARBA" id="ARBA00023065"/>
    </source>
</evidence>
<feature type="transmembrane region" description="Helical" evidence="13">
    <location>
        <begin position="269"/>
        <end position="294"/>
    </location>
</feature>
<evidence type="ECO:0000256" key="3">
    <source>
        <dbReference type="ARBA" id="ARBA00022448"/>
    </source>
</evidence>
<dbReference type="OrthoDB" id="5867527at2759"/>
<keyword evidence="10 12" id="KW-0325">Glycoprotein</keyword>
<evidence type="ECO:0000256" key="9">
    <source>
        <dbReference type="ARBA" id="ARBA00023136"/>
    </source>
</evidence>
<keyword evidence="6" id="KW-0256">Endoplasmic reticulum</keyword>
<evidence type="ECO:0000256" key="10">
    <source>
        <dbReference type="ARBA" id="ARBA00023180"/>
    </source>
</evidence>
<keyword evidence="7 13" id="KW-1133">Transmembrane helix</keyword>
<evidence type="ECO:0000313" key="14">
    <source>
        <dbReference type="EMBL" id="GCB66329.1"/>
    </source>
</evidence>
<keyword evidence="9 13" id="KW-0472">Membrane</keyword>
<evidence type="ECO:0000256" key="5">
    <source>
        <dbReference type="ARBA" id="ARBA00022692"/>
    </source>
</evidence>
<keyword evidence="15" id="KW-1185">Reference proteome</keyword>
<dbReference type="GO" id="GO:0034220">
    <property type="term" value="P:monoatomic ion transmembrane transport"/>
    <property type="evidence" value="ECO:0007669"/>
    <property type="project" value="UniProtKB-KW"/>
</dbReference>
<comment type="caution">
    <text evidence="14">The sequence shown here is derived from an EMBL/GenBank/DDBJ whole genome shotgun (WGS) entry which is preliminary data.</text>
</comment>
<evidence type="ECO:0000256" key="13">
    <source>
        <dbReference type="RuleBase" id="RU010713"/>
    </source>
</evidence>
<dbReference type="AlphaFoldDB" id="A0A401NZN9"/>
<protein>
    <recommendedName>
        <fullName evidence="13">Pannexin</fullName>
    </recommendedName>
</protein>
<comment type="caution">
    <text evidence="13">Lacks conserved residue(s) required for the propagation of feature annotation.</text>
</comment>
<dbReference type="GO" id="GO:0005921">
    <property type="term" value="C:gap junction"/>
    <property type="evidence" value="ECO:0007669"/>
    <property type="project" value="UniProtKB-UniRule"/>
</dbReference>
<evidence type="ECO:0000256" key="2">
    <source>
        <dbReference type="ARBA" id="ARBA00004651"/>
    </source>
</evidence>
<dbReference type="InterPro" id="IPR039099">
    <property type="entry name" value="Pannexin"/>
</dbReference>